<evidence type="ECO:0000256" key="2">
    <source>
        <dbReference type="SAM" id="Phobius"/>
    </source>
</evidence>
<dbReference type="PANTHER" id="PTHR33219:SF14">
    <property type="entry name" value="PROTEIN COFACTOR ASSEMBLY OF COMPLEX C SUBUNIT B CCB3, CHLOROPLASTIC-RELATED"/>
    <property type="match status" value="1"/>
</dbReference>
<feature type="transmembrane region" description="Helical" evidence="2">
    <location>
        <begin position="12"/>
        <end position="31"/>
    </location>
</feature>
<dbReference type="Pfam" id="PF02325">
    <property type="entry name" value="CCB3_YggT"/>
    <property type="match status" value="1"/>
</dbReference>
<dbReference type="EMBL" id="DVFI01000151">
    <property type="protein sequence ID" value="HIQ64064.1"/>
    <property type="molecule type" value="Genomic_DNA"/>
</dbReference>
<dbReference type="PANTHER" id="PTHR33219">
    <property type="entry name" value="YLMG HOMOLOG PROTEIN 2, CHLOROPLASTIC"/>
    <property type="match status" value="1"/>
</dbReference>
<keyword evidence="2" id="KW-1133">Transmembrane helix</keyword>
<organism evidence="3 4">
    <name type="scientific">Candidatus Avichristensenella intestinipullorum</name>
    <dbReference type="NCBI Taxonomy" id="2840693"/>
    <lineage>
        <taxon>Bacteria</taxon>
        <taxon>Bacillati</taxon>
        <taxon>Bacillota</taxon>
        <taxon>Clostridia</taxon>
        <taxon>Candidatus Avichristensenella</taxon>
    </lineage>
</organism>
<protein>
    <submittedName>
        <fullName evidence="3">YggT family protein</fullName>
    </submittedName>
</protein>
<dbReference type="InterPro" id="IPR003425">
    <property type="entry name" value="CCB3/YggT"/>
</dbReference>
<dbReference type="AlphaFoldDB" id="A0A9D0YXS0"/>
<evidence type="ECO:0000256" key="1">
    <source>
        <dbReference type="ARBA" id="ARBA00010894"/>
    </source>
</evidence>
<evidence type="ECO:0000313" key="3">
    <source>
        <dbReference type="EMBL" id="HIQ64064.1"/>
    </source>
</evidence>
<keyword evidence="2" id="KW-0812">Transmembrane</keyword>
<comment type="similarity">
    <text evidence="1">Belongs to the YggT family.</text>
</comment>
<reference evidence="3" key="1">
    <citation type="submission" date="2020-10" db="EMBL/GenBank/DDBJ databases">
        <authorList>
            <person name="Gilroy R."/>
        </authorList>
    </citation>
    <scope>NUCLEOTIDE SEQUENCE</scope>
    <source>
        <strain evidence="3">ChiHile30-977</strain>
    </source>
</reference>
<evidence type="ECO:0000313" key="4">
    <source>
        <dbReference type="Proteomes" id="UP000886819"/>
    </source>
</evidence>
<feature type="transmembrane region" description="Helical" evidence="2">
    <location>
        <begin position="63"/>
        <end position="87"/>
    </location>
</feature>
<reference evidence="3" key="2">
    <citation type="journal article" date="2021" name="PeerJ">
        <title>Extensive microbial diversity within the chicken gut microbiome revealed by metagenomics and culture.</title>
        <authorList>
            <person name="Gilroy R."/>
            <person name="Ravi A."/>
            <person name="Getino M."/>
            <person name="Pursley I."/>
            <person name="Horton D.L."/>
            <person name="Alikhan N.F."/>
            <person name="Baker D."/>
            <person name="Gharbi K."/>
            <person name="Hall N."/>
            <person name="Watson M."/>
            <person name="Adriaenssens E.M."/>
            <person name="Foster-Nyarko E."/>
            <person name="Jarju S."/>
            <person name="Secka A."/>
            <person name="Antonio M."/>
            <person name="Oren A."/>
            <person name="Chaudhuri R.R."/>
            <person name="La Ragione R."/>
            <person name="Hildebrand F."/>
            <person name="Pallen M.J."/>
        </authorList>
    </citation>
    <scope>NUCLEOTIDE SEQUENCE</scope>
    <source>
        <strain evidence="3">ChiHile30-977</strain>
    </source>
</reference>
<sequence length="92" mass="11057">MALYNVFRGIQYFLQIISYVLLAYCILSWLLPPYHKIMRFLGRLVDPLLTPVRRVFFRLFPHAALDLSPLVIFLLLNLLSQLIWQLYRWLAF</sequence>
<dbReference type="Proteomes" id="UP000886819">
    <property type="component" value="Unassembled WGS sequence"/>
</dbReference>
<name>A0A9D0YXS0_9FIRM</name>
<keyword evidence="2" id="KW-0472">Membrane</keyword>
<gene>
    <name evidence="3" type="ORF">IAA66_10880</name>
</gene>
<accession>A0A9D0YXS0</accession>
<proteinExistence type="inferred from homology"/>
<comment type="caution">
    <text evidence="3">The sequence shown here is derived from an EMBL/GenBank/DDBJ whole genome shotgun (WGS) entry which is preliminary data.</text>
</comment>
<dbReference type="GO" id="GO:0016020">
    <property type="term" value="C:membrane"/>
    <property type="evidence" value="ECO:0007669"/>
    <property type="project" value="InterPro"/>
</dbReference>